<dbReference type="InterPro" id="IPR036390">
    <property type="entry name" value="WH_DNA-bd_sf"/>
</dbReference>
<dbReference type="Gene3D" id="1.10.10.10">
    <property type="entry name" value="Winged helix-like DNA-binding domain superfamily/Winged helix DNA-binding domain"/>
    <property type="match status" value="1"/>
</dbReference>
<dbReference type="STRING" id="311410.LA5095_00362"/>
<organism evidence="3 4">
    <name type="scientific">Roseibium album</name>
    <dbReference type="NCBI Taxonomy" id="311410"/>
    <lineage>
        <taxon>Bacteria</taxon>
        <taxon>Pseudomonadati</taxon>
        <taxon>Pseudomonadota</taxon>
        <taxon>Alphaproteobacteria</taxon>
        <taxon>Hyphomicrobiales</taxon>
        <taxon>Stappiaceae</taxon>
        <taxon>Roseibium</taxon>
    </lineage>
</organism>
<evidence type="ECO:0000313" key="3">
    <source>
        <dbReference type="EMBL" id="CTQ73046.1"/>
    </source>
</evidence>
<dbReference type="SMART" id="SM00347">
    <property type="entry name" value="HTH_MARR"/>
    <property type="match status" value="1"/>
</dbReference>
<dbReference type="CDD" id="cd00090">
    <property type="entry name" value="HTH_ARSR"/>
    <property type="match status" value="1"/>
</dbReference>
<keyword evidence="4" id="KW-1185">Reference proteome</keyword>
<dbReference type="PANTHER" id="PTHR33164">
    <property type="entry name" value="TRANSCRIPTIONAL REGULATOR, MARR FAMILY"/>
    <property type="match status" value="1"/>
</dbReference>
<sequence length="176" mass="19351">MIEDVVRSLGYGTLGSRLKRIGEKLQSQTQEISNEVAKAELSASLNPVLATLDRNGSLSIGHLAEALGQSQPGVTRMVNKLKAAGLVESQPDEKDRRVNRIALTDRGVALVWHLQQTLWPKVMLAVKDACAGLEGSLLQQLSQLEDALDEQPLRKRCSSDSLPDWSRLAQEMEDPR</sequence>
<reference evidence="4" key="1">
    <citation type="submission" date="2015-07" db="EMBL/GenBank/DDBJ databases">
        <authorList>
            <person name="Rodrigo-Torres Lidia"/>
            <person name="Arahal R.David."/>
        </authorList>
    </citation>
    <scope>NUCLEOTIDE SEQUENCE [LARGE SCALE GENOMIC DNA]</scope>
    <source>
        <strain evidence="4">CECT 5096</strain>
    </source>
</reference>
<gene>
    <name evidence="3" type="primary">yusO</name>
    <name evidence="3" type="ORF">LA5096_03502</name>
</gene>
<dbReference type="PRINTS" id="PR00598">
    <property type="entry name" value="HTHMARR"/>
</dbReference>
<dbReference type="Pfam" id="PF12802">
    <property type="entry name" value="MarR_2"/>
    <property type="match status" value="1"/>
</dbReference>
<dbReference type="EMBL" id="CXWC01000011">
    <property type="protein sequence ID" value="CTQ73046.1"/>
    <property type="molecule type" value="Genomic_DNA"/>
</dbReference>
<dbReference type="GO" id="GO:0003700">
    <property type="term" value="F:DNA-binding transcription factor activity"/>
    <property type="evidence" value="ECO:0007669"/>
    <property type="project" value="InterPro"/>
</dbReference>
<evidence type="ECO:0000256" key="1">
    <source>
        <dbReference type="SAM" id="MobiDB-lite"/>
    </source>
</evidence>
<dbReference type="PROSITE" id="PS50995">
    <property type="entry name" value="HTH_MARR_2"/>
    <property type="match status" value="1"/>
</dbReference>
<dbReference type="SUPFAM" id="SSF46785">
    <property type="entry name" value="Winged helix' DNA-binding domain"/>
    <property type="match status" value="1"/>
</dbReference>
<name>A0A0M7AF58_9HYPH</name>
<dbReference type="GeneID" id="97670843"/>
<dbReference type="OrthoDB" id="1431064at2"/>
<feature type="region of interest" description="Disordered" evidence="1">
    <location>
        <begin position="155"/>
        <end position="176"/>
    </location>
</feature>
<dbReference type="PANTHER" id="PTHR33164:SF43">
    <property type="entry name" value="HTH-TYPE TRANSCRIPTIONAL REPRESSOR YETL"/>
    <property type="match status" value="1"/>
</dbReference>
<evidence type="ECO:0000259" key="2">
    <source>
        <dbReference type="PROSITE" id="PS50995"/>
    </source>
</evidence>
<dbReference type="InterPro" id="IPR011991">
    <property type="entry name" value="ArsR-like_HTH"/>
</dbReference>
<dbReference type="InterPro" id="IPR036388">
    <property type="entry name" value="WH-like_DNA-bd_sf"/>
</dbReference>
<dbReference type="InterPro" id="IPR039422">
    <property type="entry name" value="MarR/SlyA-like"/>
</dbReference>
<accession>A0A0M7AF58</accession>
<dbReference type="AlphaFoldDB" id="A0A0M7AF58"/>
<dbReference type="GO" id="GO:0006950">
    <property type="term" value="P:response to stress"/>
    <property type="evidence" value="ECO:0007669"/>
    <property type="project" value="TreeGrafter"/>
</dbReference>
<dbReference type="InterPro" id="IPR000835">
    <property type="entry name" value="HTH_MarR-typ"/>
</dbReference>
<evidence type="ECO:0000313" key="4">
    <source>
        <dbReference type="Proteomes" id="UP000049983"/>
    </source>
</evidence>
<dbReference type="RefSeq" id="WP_055111406.1">
    <property type="nucleotide sequence ID" value="NZ_CANKXR010000001.1"/>
</dbReference>
<protein>
    <submittedName>
        <fullName evidence="3">Putative HTH-type transcriptional regulator YusO</fullName>
    </submittedName>
</protein>
<proteinExistence type="predicted"/>
<dbReference type="Proteomes" id="UP000049983">
    <property type="component" value="Unassembled WGS sequence"/>
</dbReference>
<feature type="domain" description="HTH marR-type" evidence="2">
    <location>
        <begin position="11"/>
        <end position="150"/>
    </location>
</feature>